<keyword evidence="1" id="KW-0812">Transmembrane</keyword>
<dbReference type="Gramene" id="rna4075">
    <property type="protein sequence ID" value="RHN80179.1"/>
    <property type="gene ID" value="gene4075"/>
</dbReference>
<feature type="transmembrane region" description="Helical" evidence="1">
    <location>
        <begin position="12"/>
        <end position="32"/>
    </location>
</feature>
<protein>
    <recommendedName>
        <fullName evidence="4">Transmembrane protein</fullName>
    </recommendedName>
</protein>
<comment type="caution">
    <text evidence="2">The sequence shown here is derived from an EMBL/GenBank/DDBJ whole genome shotgun (WGS) entry which is preliminary data.</text>
</comment>
<sequence length="40" mass="4638">MRFTLHTTDKPLFFFGGPLFMPHLLSIVEILCRMQGLVMV</sequence>
<keyword evidence="1" id="KW-0472">Membrane</keyword>
<dbReference type="Proteomes" id="UP000265566">
    <property type="component" value="Chromosome 1"/>
</dbReference>
<reference evidence="3" key="1">
    <citation type="journal article" date="2018" name="Nat. Plants">
        <title>Whole-genome landscape of Medicago truncatula symbiotic genes.</title>
        <authorList>
            <person name="Pecrix Y."/>
            <person name="Staton S.E."/>
            <person name="Sallet E."/>
            <person name="Lelandais-Briere C."/>
            <person name="Moreau S."/>
            <person name="Carrere S."/>
            <person name="Blein T."/>
            <person name="Jardinaud M.F."/>
            <person name="Latrasse D."/>
            <person name="Zouine M."/>
            <person name="Zahm M."/>
            <person name="Kreplak J."/>
            <person name="Mayjonade B."/>
            <person name="Satge C."/>
            <person name="Perez M."/>
            <person name="Cauet S."/>
            <person name="Marande W."/>
            <person name="Chantry-Darmon C."/>
            <person name="Lopez-Roques C."/>
            <person name="Bouchez O."/>
            <person name="Berard A."/>
            <person name="Debelle F."/>
            <person name="Munos S."/>
            <person name="Bendahmane A."/>
            <person name="Berges H."/>
            <person name="Niebel A."/>
            <person name="Buitink J."/>
            <person name="Frugier F."/>
            <person name="Benhamed M."/>
            <person name="Crespi M."/>
            <person name="Gouzy J."/>
            <person name="Gamas P."/>
        </authorList>
    </citation>
    <scope>NUCLEOTIDE SEQUENCE [LARGE SCALE GENOMIC DNA]</scope>
    <source>
        <strain evidence="3">cv. Jemalong A17</strain>
    </source>
</reference>
<accession>A0A396JPF9</accession>
<evidence type="ECO:0008006" key="4">
    <source>
        <dbReference type="Google" id="ProtNLM"/>
    </source>
</evidence>
<dbReference type="AlphaFoldDB" id="A0A396JPF9"/>
<dbReference type="EMBL" id="PSQE01000001">
    <property type="protein sequence ID" value="RHN80179.1"/>
    <property type="molecule type" value="Genomic_DNA"/>
</dbReference>
<organism evidence="2 3">
    <name type="scientific">Medicago truncatula</name>
    <name type="common">Barrel medic</name>
    <name type="synonym">Medicago tribuloides</name>
    <dbReference type="NCBI Taxonomy" id="3880"/>
    <lineage>
        <taxon>Eukaryota</taxon>
        <taxon>Viridiplantae</taxon>
        <taxon>Streptophyta</taxon>
        <taxon>Embryophyta</taxon>
        <taxon>Tracheophyta</taxon>
        <taxon>Spermatophyta</taxon>
        <taxon>Magnoliopsida</taxon>
        <taxon>eudicotyledons</taxon>
        <taxon>Gunneridae</taxon>
        <taxon>Pentapetalae</taxon>
        <taxon>rosids</taxon>
        <taxon>fabids</taxon>
        <taxon>Fabales</taxon>
        <taxon>Fabaceae</taxon>
        <taxon>Papilionoideae</taxon>
        <taxon>50 kb inversion clade</taxon>
        <taxon>NPAAA clade</taxon>
        <taxon>Hologalegina</taxon>
        <taxon>IRL clade</taxon>
        <taxon>Trifolieae</taxon>
        <taxon>Medicago</taxon>
    </lineage>
</organism>
<keyword evidence="1" id="KW-1133">Transmembrane helix</keyword>
<name>A0A396JPF9_MEDTR</name>
<evidence type="ECO:0000313" key="2">
    <source>
        <dbReference type="EMBL" id="RHN80179.1"/>
    </source>
</evidence>
<evidence type="ECO:0000256" key="1">
    <source>
        <dbReference type="SAM" id="Phobius"/>
    </source>
</evidence>
<evidence type="ECO:0000313" key="3">
    <source>
        <dbReference type="Proteomes" id="UP000265566"/>
    </source>
</evidence>
<gene>
    <name evidence="2" type="ORF">MtrunA17_Chr1g0185461</name>
</gene>
<proteinExistence type="predicted"/>